<gene>
    <name evidence="2" type="ORF">BGW36DRAFT_287022</name>
</gene>
<dbReference type="InterPro" id="IPR005198">
    <property type="entry name" value="Glyco_hydro_76"/>
</dbReference>
<dbReference type="Gene3D" id="1.50.10.20">
    <property type="match status" value="1"/>
</dbReference>
<dbReference type="RefSeq" id="XP_046077221.1">
    <property type="nucleotide sequence ID" value="XM_046210472.1"/>
</dbReference>
<accession>A0AAD4L4S5</accession>
<evidence type="ECO:0000313" key="3">
    <source>
        <dbReference type="Proteomes" id="UP001201262"/>
    </source>
</evidence>
<keyword evidence="2" id="KW-0378">Hydrolase</keyword>
<evidence type="ECO:0000256" key="1">
    <source>
        <dbReference type="SAM" id="SignalP"/>
    </source>
</evidence>
<name>A0AAD4L4S5_9EURO</name>
<keyword evidence="3" id="KW-1185">Reference proteome</keyword>
<dbReference type="InterPro" id="IPR053169">
    <property type="entry name" value="MUG_Protein"/>
</dbReference>
<dbReference type="InterPro" id="IPR008928">
    <property type="entry name" value="6-hairpin_glycosidase_sf"/>
</dbReference>
<dbReference type="PANTHER" id="PTHR47791:SF1">
    <property type="entry name" value="ENDO MANNANASE, GH76 FAMILY (EUROFUNG)"/>
    <property type="match status" value="1"/>
</dbReference>
<feature type="chain" id="PRO_5042242804" evidence="1">
    <location>
        <begin position="21"/>
        <end position="359"/>
    </location>
</feature>
<dbReference type="GeneID" id="70240759"/>
<reference evidence="2" key="1">
    <citation type="submission" date="2021-12" db="EMBL/GenBank/DDBJ databases">
        <title>Convergent genome expansion in fungi linked to evolution of root-endophyte symbiosis.</title>
        <authorList>
            <consortium name="DOE Joint Genome Institute"/>
            <person name="Ke Y.-H."/>
            <person name="Bonito G."/>
            <person name="Liao H.-L."/>
            <person name="Looney B."/>
            <person name="Rojas-Flechas A."/>
            <person name="Nash J."/>
            <person name="Hameed K."/>
            <person name="Schadt C."/>
            <person name="Martin F."/>
            <person name="Crous P.W."/>
            <person name="Miettinen O."/>
            <person name="Magnuson J.K."/>
            <person name="Labbe J."/>
            <person name="Jacobson D."/>
            <person name="Doktycz M.J."/>
            <person name="Veneault-Fourrey C."/>
            <person name="Kuo A."/>
            <person name="Mondo S."/>
            <person name="Calhoun S."/>
            <person name="Riley R."/>
            <person name="Ohm R."/>
            <person name="LaButti K."/>
            <person name="Andreopoulos B."/>
            <person name="Pangilinan J."/>
            <person name="Nolan M."/>
            <person name="Tritt A."/>
            <person name="Clum A."/>
            <person name="Lipzen A."/>
            <person name="Daum C."/>
            <person name="Barry K."/>
            <person name="Grigoriev I.V."/>
            <person name="Vilgalys R."/>
        </authorList>
    </citation>
    <scope>NUCLEOTIDE SEQUENCE</scope>
    <source>
        <strain evidence="2">PMI_201</strain>
    </source>
</reference>
<dbReference type="Pfam" id="PF03663">
    <property type="entry name" value="Glyco_hydro_76"/>
    <property type="match status" value="1"/>
</dbReference>
<dbReference type="GO" id="GO:0016787">
    <property type="term" value="F:hydrolase activity"/>
    <property type="evidence" value="ECO:0007669"/>
    <property type="project" value="UniProtKB-KW"/>
</dbReference>
<dbReference type="PANTHER" id="PTHR47791">
    <property type="entry name" value="MEIOTICALLY UP-REGULATED GENE 191 PROTEIN"/>
    <property type="match status" value="1"/>
</dbReference>
<protein>
    <submittedName>
        <fullName evidence="2">Glycosyl hydrolase</fullName>
    </submittedName>
</protein>
<evidence type="ECO:0000313" key="2">
    <source>
        <dbReference type="EMBL" id="KAH8704203.1"/>
    </source>
</evidence>
<dbReference type="SUPFAM" id="SSF48208">
    <property type="entry name" value="Six-hairpin glycosidases"/>
    <property type="match status" value="1"/>
</dbReference>
<keyword evidence="1" id="KW-0732">Signal</keyword>
<organism evidence="2 3">
    <name type="scientific">Talaromyces proteolyticus</name>
    <dbReference type="NCBI Taxonomy" id="1131652"/>
    <lineage>
        <taxon>Eukaryota</taxon>
        <taxon>Fungi</taxon>
        <taxon>Dikarya</taxon>
        <taxon>Ascomycota</taxon>
        <taxon>Pezizomycotina</taxon>
        <taxon>Eurotiomycetes</taxon>
        <taxon>Eurotiomycetidae</taxon>
        <taxon>Eurotiales</taxon>
        <taxon>Trichocomaceae</taxon>
        <taxon>Talaromyces</taxon>
        <taxon>Talaromyces sect. Bacilispori</taxon>
    </lineage>
</organism>
<comment type="caution">
    <text evidence="2">The sequence shown here is derived from an EMBL/GenBank/DDBJ whole genome shotgun (WGS) entry which is preliminary data.</text>
</comment>
<sequence>MLRILSVSSLLLATTSLVSADDATYNVNAICTCDQMMRYYGTSHDGLWGGSWWQSAILMASLADISSLDSSYNGTYFNTYSNTYSNAPSFNGYTGFLDDFYDDEGWWGNAWLTVYDLTKNSDYLNLAISIYNDISGGVDTPCGGGLYWEKGQPYIASIANELYIALAAGLANRVPSDQAQPYLDAATSGWDWFVNIGVIDTDWLVVDGVDNTTCQPTGSKYSYNQGVILSAAVELATATGHSFYLETAGRIANATTATNGTFTDENGVLKDCATGCDVQGAMFKGPFFRGLRQLQLADPHDNWKDFITTNAQSLWNHALNDTNGDCNTGASFAGPMSDVNEVTQGAALDCLVAAWAVTS</sequence>
<feature type="signal peptide" evidence="1">
    <location>
        <begin position="1"/>
        <end position="20"/>
    </location>
</feature>
<dbReference type="GO" id="GO:0005975">
    <property type="term" value="P:carbohydrate metabolic process"/>
    <property type="evidence" value="ECO:0007669"/>
    <property type="project" value="InterPro"/>
</dbReference>
<dbReference type="EMBL" id="JAJTJA010000002">
    <property type="protein sequence ID" value="KAH8704203.1"/>
    <property type="molecule type" value="Genomic_DNA"/>
</dbReference>
<proteinExistence type="predicted"/>
<dbReference type="AlphaFoldDB" id="A0AAD4L4S5"/>
<dbReference type="Proteomes" id="UP001201262">
    <property type="component" value="Unassembled WGS sequence"/>
</dbReference>